<evidence type="ECO:0000256" key="2">
    <source>
        <dbReference type="SAM" id="Phobius"/>
    </source>
</evidence>
<organism evidence="4 5">
    <name type="scientific">Cafeteria roenbergensis</name>
    <name type="common">Marine flagellate</name>
    <dbReference type="NCBI Taxonomy" id="33653"/>
    <lineage>
        <taxon>Eukaryota</taxon>
        <taxon>Sar</taxon>
        <taxon>Stramenopiles</taxon>
        <taxon>Bigyra</taxon>
        <taxon>Opalozoa</taxon>
        <taxon>Bicosoecida</taxon>
        <taxon>Cafeteriaceae</taxon>
        <taxon>Cafeteria</taxon>
    </lineage>
</organism>
<feature type="transmembrane region" description="Helical" evidence="2">
    <location>
        <begin position="132"/>
        <end position="152"/>
    </location>
</feature>
<dbReference type="OMA" id="VVAYACC"/>
<protein>
    <recommendedName>
        <fullName evidence="7">DUF962 domain-containing protein</fullName>
    </recommendedName>
</protein>
<dbReference type="OrthoDB" id="5511466at2759"/>
<feature type="transmembrane region" description="Helical" evidence="2">
    <location>
        <begin position="101"/>
        <end position="125"/>
    </location>
</feature>
<evidence type="ECO:0000313" key="3">
    <source>
        <dbReference type="EMBL" id="KAA0147232.1"/>
    </source>
</evidence>
<feature type="transmembrane region" description="Helical" evidence="2">
    <location>
        <begin position="32"/>
        <end position="53"/>
    </location>
</feature>
<feature type="transmembrane region" description="Helical" evidence="2">
    <location>
        <begin position="158"/>
        <end position="179"/>
    </location>
</feature>
<keyword evidence="2" id="KW-0812">Transmembrane</keyword>
<feature type="region of interest" description="Disordered" evidence="1">
    <location>
        <begin position="1"/>
        <end position="28"/>
    </location>
</feature>
<dbReference type="PANTHER" id="PTHR34205">
    <property type="entry name" value="TRANSMEMBRANE PROTEIN"/>
    <property type="match status" value="1"/>
</dbReference>
<proteinExistence type="predicted"/>
<dbReference type="PANTHER" id="PTHR34205:SF2">
    <property type="entry name" value="DUF962 DOMAIN-CONTAINING PROTEIN"/>
    <property type="match status" value="1"/>
</dbReference>
<name>A0A5A8DS61_CAFRO</name>
<keyword evidence="2" id="KW-1133">Transmembrane helix</keyword>
<evidence type="ECO:0000313" key="5">
    <source>
        <dbReference type="Proteomes" id="UP000322899"/>
    </source>
</evidence>
<evidence type="ECO:0008006" key="7">
    <source>
        <dbReference type="Google" id="ProtNLM"/>
    </source>
</evidence>
<dbReference type="InterPro" id="IPR009305">
    <property type="entry name" value="Mpo1-like"/>
</dbReference>
<dbReference type="AlphaFoldDB" id="A0A5A8DS61"/>
<dbReference type="EMBL" id="VLTO01000076">
    <property type="protein sequence ID" value="KAA0168276.1"/>
    <property type="molecule type" value="Genomic_DNA"/>
</dbReference>
<comment type="caution">
    <text evidence="4">The sequence shown here is derived from an EMBL/GenBank/DDBJ whole genome shotgun (WGS) entry which is preliminary data.</text>
</comment>
<dbReference type="Proteomes" id="UP000322899">
    <property type="component" value="Unassembled WGS sequence"/>
</dbReference>
<accession>A0A5A8DS61</accession>
<reference evidence="5 6" key="1">
    <citation type="submission" date="2019-07" db="EMBL/GenBank/DDBJ databases">
        <title>Genomes of Cafeteria roenbergensis.</title>
        <authorList>
            <person name="Fischer M.G."/>
            <person name="Hackl T."/>
            <person name="Roman M."/>
        </authorList>
    </citation>
    <scope>NUCLEOTIDE SEQUENCE [LARGE SCALE GENOMIC DNA]</scope>
    <source>
        <strain evidence="3 6">BVI</strain>
        <strain evidence="4 5">E4-10P</strain>
    </source>
</reference>
<gene>
    <name evidence="4" type="ORF">FNF27_07156</name>
    <name evidence="3" type="ORF">FNF29_07493</name>
</gene>
<dbReference type="Proteomes" id="UP000323011">
    <property type="component" value="Unassembled WGS sequence"/>
</dbReference>
<keyword evidence="2" id="KW-0472">Membrane</keyword>
<keyword evidence="6" id="KW-1185">Reference proteome</keyword>
<evidence type="ECO:0000313" key="4">
    <source>
        <dbReference type="EMBL" id="KAA0168276.1"/>
    </source>
</evidence>
<dbReference type="EMBL" id="VLTN01000070">
    <property type="protein sequence ID" value="KAA0147232.1"/>
    <property type="molecule type" value="Genomic_DNA"/>
</dbReference>
<sequence>MPHSPAMSHSPVSPRGFPGTDKDKKSSDGGSVMDSVFAAALVAALGAVLYAAADQAVPALGLPGASDAKPHGSFWEFYEQNYLTDHANPQNKQMHFAGTGLVILLLAMYPGAALAMASALALGFGVFPYTRFLPNGAAEAAAVVSAFVLLSWRTTGKLYVPFLIMLCGYGFAWVGHFFIEGNRPATFIYPSYSLASDFVMLYQFGSSALSL</sequence>
<dbReference type="Pfam" id="PF06127">
    <property type="entry name" value="Mpo1-like"/>
    <property type="match status" value="1"/>
</dbReference>
<evidence type="ECO:0000313" key="6">
    <source>
        <dbReference type="Proteomes" id="UP000323011"/>
    </source>
</evidence>
<evidence type="ECO:0000256" key="1">
    <source>
        <dbReference type="SAM" id="MobiDB-lite"/>
    </source>
</evidence>